<comment type="caution">
    <text evidence="12">The sequence shown here is derived from an EMBL/GenBank/DDBJ whole genome shotgun (WGS) entry which is preliminary data.</text>
</comment>
<dbReference type="PIRSF" id="PIRSF001554">
    <property type="entry name" value="SucCS_beta"/>
    <property type="match status" value="1"/>
</dbReference>
<dbReference type="SUPFAM" id="SSF52210">
    <property type="entry name" value="Succinyl-CoA synthetase domains"/>
    <property type="match status" value="1"/>
</dbReference>
<feature type="binding site" evidence="10">
    <location>
        <begin position="321"/>
        <end position="323"/>
    </location>
    <ligand>
        <name>substrate</name>
        <note>ligand shared with subunit alpha</note>
    </ligand>
</feature>
<feature type="binding site" evidence="10">
    <location>
        <position position="46"/>
    </location>
    <ligand>
        <name>ATP</name>
        <dbReference type="ChEBI" id="CHEBI:30616"/>
    </ligand>
</feature>
<dbReference type="PANTHER" id="PTHR11815">
    <property type="entry name" value="SUCCINYL-COA SYNTHETASE BETA CHAIN"/>
    <property type="match status" value="1"/>
</dbReference>
<dbReference type="UniPathway" id="UPA00223">
    <property type="reaction ID" value="UER00999"/>
</dbReference>
<dbReference type="PROSITE" id="PS50975">
    <property type="entry name" value="ATP_GRASP"/>
    <property type="match status" value="1"/>
</dbReference>
<dbReference type="PATRIC" id="fig|1122169.6.peg.2068"/>
<gene>
    <name evidence="10" type="primary">sucC</name>
    <name evidence="12" type="ORF">Lsha_1801</name>
</gene>
<comment type="function">
    <text evidence="10">Succinyl-CoA synthetase functions in the citric acid cycle (TCA), coupling the hydrolysis of succinyl-CoA to the synthesis of either ATP or GTP and thus represents the only step of substrate-level phosphorylation in the TCA. The beta subunit provides nucleotide specificity of the enzyme and binds the substrate succinate, while the binding sites for coenzyme A and phosphate are found in the alpha subunit.</text>
</comment>
<sequence length="386" mass="41591">MNLHEYQAKQLFASYNLPVPRGEVAYNVEDAIQVASQLSTPRWVVKAQVHAGGRGKAGGVKLVSTKDELAAVAKSLLGTHLVTYQTDAKGQPVNAVLVEETCDIDRELYLGAVVDRATRRVVIMASTEGGVEIEKVAEETPEKIFKIVVDPLVGVMPFQCRETGFKLGLKEDQIKQFTHLMMSLGKMFVECDLSLLEINPLVVTKSGQLICLDGKINIDANALYRQPKLKSMRDTSQEDARENRASDWELNYIPLDGTIGCMVNGAGLAMATMDVIKLHGGEPANFLDVGGGATKERVSEALKIILSDEKVKGILVNIFGGIVRCDLIADGILAAVKEVDVKIPVVVRLEGNNAQLGADILNKSDLNVIAATSLTDAAKKIVAAVA</sequence>
<dbReference type="PANTHER" id="PTHR11815:SF10">
    <property type="entry name" value="SUCCINATE--COA LIGASE [GDP-FORMING] SUBUNIT BETA, MITOCHONDRIAL"/>
    <property type="match status" value="1"/>
</dbReference>
<evidence type="ECO:0000256" key="5">
    <source>
        <dbReference type="ARBA" id="ARBA00022741"/>
    </source>
</evidence>
<dbReference type="InterPro" id="IPR005809">
    <property type="entry name" value="Succ_CoA_ligase-like_bsu"/>
</dbReference>
<feature type="binding site" evidence="10">
    <location>
        <begin position="53"/>
        <end position="55"/>
    </location>
    <ligand>
        <name>ATP</name>
        <dbReference type="ChEBI" id="CHEBI:30616"/>
    </ligand>
</feature>
<feature type="binding site" evidence="10">
    <location>
        <position position="99"/>
    </location>
    <ligand>
        <name>ATP</name>
        <dbReference type="ChEBI" id="CHEBI:30616"/>
    </ligand>
</feature>
<organism evidence="12 13">
    <name type="scientific">Legionella shakespearei DSM 23087</name>
    <dbReference type="NCBI Taxonomy" id="1122169"/>
    <lineage>
        <taxon>Bacteria</taxon>
        <taxon>Pseudomonadati</taxon>
        <taxon>Pseudomonadota</taxon>
        <taxon>Gammaproteobacteria</taxon>
        <taxon>Legionellales</taxon>
        <taxon>Legionellaceae</taxon>
        <taxon>Legionella</taxon>
    </lineage>
</organism>
<dbReference type="Pfam" id="PF00549">
    <property type="entry name" value="Ligase_CoA"/>
    <property type="match status" value="1"/>
</dbReference>
<dbReference type="EC" id="6.2.1.5" evidence="10"/>
<dbReference type="GO" id="GO:0004775">
    <property type="term" value="F:succinate-CoA ligase (ADP-forming) activity"/>
    <property type="evidence" value="ECO:0007669"/>
    <property type="project" value="UniProtKB-UniRule"/>
</dbReference>
<comment type="pathway">
    <text evidence="10">Carbohydrate metabolism; tricarboxylic acid cycle; succinate from succinyl-CoA (ligase route): step 1/1.</text>
</comment>
<dbReference type="SUPFAM" id="SSF56059">
    <property type="entry name" value="Glutathione synthetase ATP-binding domain-like"/>
    <property type="match status" value="1"/>
</dbReference>
<keyword evidence="2 10" id="KW-0816">Tricarboxylic acid cycle</keyword>
<feature type="binding site" evidence="10">
    <location>
        <position position="199"/>
    </location>
    <ligand>
        <name>Mg(2+)</name>
        <dbReference type="ChEBI" id="CHEBI:18420"/>
    </ligand>
</feature>
<keyword evidence="6 10" id="KW-0067">ATP-binding</keyword>
<dbReference type="InterPro" id="IPR016102">
    <property type="entry name" value="Succinyl-CoA_synth-like"/>
</dbReference>
<dbReference type="FunFam" id="3.40.50.261:FF:000001">
    <property type="entry name" value="Succinate--CoA ligase [ADP-forming] subunit beta"/>
    <property type="match status" value="1"/>
</dbReference>
<feature type="binding site" evidence="10">
    <location>
        <position position="264"/>
    </location>
    <ligand>
        <name>substrate</name>
        <note>ligand shared with subunit alpha</note>
    </ligand>
</feature>
<dbReference type="InterPro" id="IPR011761">
    <property type="entry name" value="ATP-grasp"/>
</dbReference>
<evidence type="ECO:0000256" key="1">
    <source>
        <dbReference type="ARBA" id="ARBA00009182"/>
    </source>
</evidence>
<dbReference type="GO" id="GO:0004776">
    <property type="term" value="F:succinate-CoA ligase (GDP-forming) activity"/>
    <property type="evidence" value="ECO:0007669"/>
    <property type="project" value="RHEA"/>
</dbReference>
<comment type="catalytic activity">
    <reaction evidence="9">
        <text>GTP + succinate + CoA = succinyl-CoA + GDP + phosphate</text>
        <dbReference type="Rhea" id="RHEA:22120"/>
        <dbReference type="ChEBI" id="CHEBI:30031"/>
        <dbReference type="ChEBI" id="CHEBI:37565"/>
        <dbReference type="ChEBI" id="CHEBI:43474"/>
        <dbReference type="ChEBI" id="CHEBI:57287"/>
        <dbReference type="ChEBI" id="CHEBI:57292"/>
        <dbReference type="ChEBI" id="CHEBI:58189"/>
    </reaction>
    <physiologicalReaction direction="right-to-left" evidence="9">
        <dbReference type="Rhea" id="RHEA:22122"/>
    </physiologicalReaction>
</comment>
<proteinExistence type="inferred from homology"/>
<feature type="binding site" evidence="10">
    <location>
        <position position="213"/>
    </location>
    <ligand>
        <name>Mg(2+)</name>
        <dbReference type="ChEBI" id="CHEBI:18420"/>
    </ligand>
</feature>
<evidence type="ECO:0000313" key="13">
    <source>
        <dbReference type="Proteomes" id="UP000054600"/>
    </source>
</evidence>
<dbReference type="InterPro" id="IPR017866">
    <property type="entry name" value="Succ-CoA_synthase_bsu_CS"/>
</dbReference>
<keyword evidence="3 10" id="KW-0436">Ligase</keyword>
<feature type="binding site" evidence="10">
    <location>
        <position position="107"/>
    </location>
    <ligand>
        <name>ATP</name>
        <dbReference type="ChEBI" id="CHEBI:30616"/>
    </ligand>
</feature>
<name>A0A0W0YU02_9GAMM</name>
<dbReference type="InterPro" id="IPR005811">
    <property type="entry name" value="SUCC_ACL_C"/>
</dbReference>
<evidence type="ECO:0000256" key="6">
    <source>
        <dbReference type="ARBA" id="ARBA00022840"/>
    </source>
</evidence>
<dbReference type="Gene3D" id="3.30.1490.20">
    <property type="entry name" value="ATP-grasp fold, A domain"/>
    <property type="match status" value="1"/>
</dbReference>
<dbReference type="AlphaFoldDB" id="A0A0W0YU02"/>
<dbReference type="Proteomes" id="UP000054600">
    <property type="component" value="Unassembled WGS sequence"/>
</dbReference>
<dbReference type="RefSeq" id="WP_018576062.1">
    <property type="nucleotide sequence ID" value="NZ_KB892382.1"/>
</dbReference>
<dbReference type="STRING" id="1122169.Lsha_1801"/>
<dbReference type="FunFam" id="3.30.470.20:FF:000002">
    <property type="entry name" value="Succinate--CoA ligase [ADP-forming] subunit beta"/>
    <property type="match status" value="1"/>
</dbReference>
<dbReference type="GO" id="GO:0042709">
    <property type="term" value="C:succinate-CoA ligase complex"/>
    <property type="evidence" value="ECO:0007669"/>
    <property type="project" value="UniProtKB-ARBA"/>
</dbReference>
<evidence type="ECO:0000256" key="8">
    <source>
        <dbReference type="ARBA" id="ARBA00050563"/>
    </source>
</evidence>
<evidence type="ECO:0000256" key="7">
    <source>
        <dbReference type="ARBA" id="ARBA00022842"/>
    </source>
</evidence>
<dbReference type="OrthoDB" id="9802602at2"/>
<evidence type="ECO:0000256" key="2">
    <source>
        <dbReference type="ARBA" id="ARBA00022532"/>
    </source>
</evidence>
<dbReference type="Pfam" id="PF08442">
    <property type="entry name" value="ATP-grasp_2"/>
    <property type="match status" value="1"/>
</dbReference>
<evidence type="ECO:0000259" key="11">
    <source>
        <dbReference type="PROSITE" id="PS50975"/>
    </source>
</evidence>
<evidence type="ECO:0000256" key="3">
    <source>
        <dbReference type="ARBA" id="ARBA00022598"/>
    </source>
</evidence>
<accession>A0A0W0YU02</accession>
<keyword evidence="5 10" id="KW-0547">Nucleotide-binding</keyword>
<dbReference type="GO" id="GO:0005524">
    <property type="term" value="F:ATP binding"/>
    <property type="evidence" value="ECO:0007669"/>
    <property type="project" value="UniProtKB-UniRule"/>
</dbReference>
<dbReference type="NCBIfam" id="NF001913">
    <property type="entry name" value="PRK00696.1"/>
    <property type="match status" value="1"/>
</dbReference>
<dbReference type="GO" id="GO:0006099">
    <property type="term" value="P:tricarboxylic acid cycle"/>
    <property type="evidence" value="ECO:0007669"/>
    <property type="project" value="UniProtKB-UniRule"/>
</dbReference>
<feature type="domain" description="ATP-grasp" evidence="11">
    <location>
        <begin position="9"/>
        <end position="229"/>
    </location>
</feature>
<dbReference type="Gene3D" id="3.30.470.20">
    <property type="entry name" value="ATP-grasp fold, B domain"/>
    <property type="match status" value="1"/>
</dbReference>
<evidence type="ECO:0000256" key="9">
    <source>
        <dbReference type="ARBA" id="ARBA00052891"/>
    </source>
</evidence>
<protein>
    <recommendedName>
        <fullName evidence="10">Succinate--CoA ligase [ADP-forming] subunit beta</fullName>
        <ecNumber evidence="10">6.2.1.5</ecNumber>
    </recommendedName>
    <alternativeName>
        <fullName evidence="10">Succinyl-CoA synthetase subunit beta</fullName>
        <shortName evidence="10">SCS-beta</shortName>
    </alternativeName>
</protein>
<keyword evidence="4 10" id="KW-0479">Metal-binding</keyword>
<evidence type="ECO:0000256" key="10">
    <source>
        <dbReference type="HAMAP-Rule" id="MF_00558"/>
    </source>
</evidence>
<evidence type="ECO:0000256" key="4">
    <source>
        <dbReference type="ARBA" id="ARBA00022723"/>
    </source>
</evidence>
<dbReference type="NCBIfam" id="TIGR01016">
    <property type="entry name" value="sucCoAbeta"/>
    <property type="match status" value="1"/>
</dbReference>
<dbReference type="GO" id="GO:0000287">
    <property type="term" value="F:magnesium ion binding"/>
    <property type="evidence" value="ECO:0007669"/>
    <property type="project" value="UniProtKB-UniRule"/>
</dbReference>
<comment type="subunit">
    <text evidence="10">Heterotetramer of two alpha and two beta subunits.</text>
</comment>
<dbReference type="GO" id="GO:0006104">
    <property type="term" value="P:succinyl-CoA metabolic process"/>
    <property type="evidence" value="ECO:0007669"/>
    <property type="project" value="TreeGrafter"/>
</dbReference>
<dbReference type="PROSITE" id="PS01217">
    <property type="entry name" value="SUCCINYL_COA_LIG_3"/>
    <property type="match status" value="1"/>
</dbReference>
<dbReference type="HAMAP" id="MF_00558">
    <property type="entry name" value="Succ_CoA_beta"/>
    <property type="match status" value="1"/>
</dbReference>
<dbReference type="EMBL" id="LNYW01000046">
    <property type="protein sequence ID" value="KTD60051.1"/>
    <property type="molecule type" value="Genomic_DNA"/>
</dbReference>
<dbReference type="eggNOG" id="COG0045">
    <property type="taxonomic scope" value="Bacteria"/>
</dbReference>
<evidence type="ECO:0000313" key="12">
    <source>
        <dbReference type="EMBL" id="KTD60051.1"/>
    </source>
</evidence>
<reference evidence="12 13" key="1">
    <citation type="submission" date="2015-11" db="EMBL/GenBank/DDBJ databases">
        <title>Genomic analysis of 38 Legionella species identifies large and diverse effector repertoires.</title>
        <authorList>
            <person name="Burstein D."/>
            <person name="Amaro F."/>
            <person name="Zusman T."/>
            <person name="Lifshitz Z."/>
            <person name="Cohen O."/>
            <person name="Gilbert J.A."/>
            <person name="Pupko T."/>
            <person name="Shuman H.A."/>
            <person name="Segal G."/>
        </authorList>
    </citation>
    <scope>NUCLEOTIDE SEQUENCE [LARGE SCALE GENOMIC DNA]</scope>
    <source>
        <strain evidence="12 13">ATCC 49655</strain>
    </source>
</reference>
<dbReference type="InterPro" id="IPR013650">
    <property type="entry name" value="ATP-grasp_succ-CoA_synth-type"/>
</dbReference>
<dbReference type="Gene3D" id="3.40.50.261">
    <property type="entry name" value="Succinyl-CoA synthetase domains"/>
    <property type="match status" value="1"/>
</dbReference>
<dbReference type="FunFam" id="3.30.1490.20:FF:000002">
    <property type="entry name" value="Succinate--CoA ligase [ADP-forming] subunit beta"/>
    <property type="match status" value="1"/>
</dbReference>
<feature type="binding site" evidence="10">
    <location>
        <position position="102"/>
    </location>
    <ligand>
        <name>ATP</name>
        <dbReference type="ChEBI" id="CHEBI:30616"/>
    </ligand>
</feature>
<comment type="similarity">
    <text evidence="1 10">Belongs to the succinate/malate CoA ligase beta subunit family.</text>
</comment>
<dbReference type="GO" id="GO:0005829">
    <property type="term" value="C:cytosol"/>
    <property type="evidence" value="ECO:0007669"/>
    <property type="project" value="TreeGrafter"/>
</dbReference>
<comment type="catalytic activity">
    <reaction evidence="8">
        <text>succinate + ATP + CoA = succinyl-CoA + ADP + phosphate</text>
        <dbReference type="Rhea" id="RHEA:17661"/>
        <dbReference type="ChEBI" id="CHEBI:30031"/>
        <dbReference type="ChEBI" id="CHEBI:30616"/>
        <dbReference type="ChEBI" id="CHEBI:43474"/>
        <dbReference type="ChEBI" id="CHEBI:57287"/>
        <dbReference type="ChEBI" id="CHEBI:57292"/>
        <dbReference type="ChEBI" id="CHEBI:456216"/>
        <dbReference type="EC" id="6.2.1.5"/>
    </reaction>
    <physiologicalReaction direction="right-to-left" evidence="8">
        <dbReference type="Rhea" id="RHEA:17663"/>
    </physiologicalReaction>
</comment>
<keyword evidence="13" id="KW-1185">Reference proteome</keyword>
<comment type="cofactor">
    <cofactor evidence="10">
        <name>Mg(2+)</name>
        <dbReference type="ChEBI" id="CHEBI:18420"/>
    </cofactor>
    <text evidence="10">Binds 1 Mg(2+) ion per subunit.</text>
</comment>
<dbReference type="InterPro" id="IPR013815">
    <property type="entry name" value="ATP_grasp_subdomain_1"/>
</dbReference>
<keyword evidence="7 10" id="KW-0460">Magnesium</keyword>